<evidence type="ECO:0000313" key="4">
    <source>
        <dbReference type="EMBL" id="KAK5093691.1"/>
    </source>
</evidence>
<accession>A0ABR0KF01</accession>
<dbReference type="Proteomes" id="UP001345013">
    <property type="component" value="Unassembled WGS sequence"/>
</dbReference>
<evidence type="ECO:0000256" key="3">
    <source>
        <dbReference type="SAM" id="SignalP"/>
    </source>
</evidence>
<name>A0ABR0KF01_9EURO</name>
<organism evidence="4 5">
    <name type="scientific">Lithohypha guttulata</name>
    <dbReference type="NCBI Taxonomy" id="1690604"/>
    <lineage>
        <taxon>Eukaryota</taxon>
        <taxon>Fungi</taxon>
        <taxon>Dikarya</taxon>
        <taxon>Ascomycota</taxon>
        <taxon>Pezizomycotina</taxon>
        <taxon>Eurotiomycetes</taxon>
        <taxon>Chaetothyriomycetidae</taxon>
        <taxon>Chaetothyriales</taxon>
        <taxon>Trichomeriaceae</taxon>
        <taxon>Lithohypha</taxon>
    </lineage>
</organism>
<feature type="transmembrane region" description="Helical" evidence="2">
    <location>
        <begin position="85"/>
        <end position="103"/>
    </location>
</feature>
<feature type="transmembrane region" description="Helical" evidence="2">
    <location>
        <begin position="211"/>
        <end position="230"/>
    </location>
</feature>
<keyword evidence="2" id="KW-1133">Transmembrane helix</keyword>
<keyword evidence="5" id="KW-1185">Reference proteome</keyword>
<keyword evidence="2" id="KW-0472">Membrane</keyword>
<dbReference type="EMBL" id="JAVRRG010000040">
    <property type="protein sequence ID" value="KAK5093691.1"/>
    <property type="molecule type" value="Genomic_DNA"/>
</dbReference>
<sequence length="366" mass="41373">MTFWPSSKWVWAFILVSVAQAAAVLALEIYIFVGFTTDIIDENAGKKKTDPATTIPTFLTLYIFAFVYQLVLVWDALRMKNTIQILGLVGLNIGLLIYGAVQVEQLHEAVDQLQRNHAIELDTWSTTHPLLIAIPCILAFFTIIMAFCAYKLYNEFAWTIYKHISADLRMKRRYLTYQIYIALLKFDFFFCLGFTIQFVVIVGGKNNIERYATAAAIPATIIIMFAAFWFTRRENLVGTIVVIALYFGGLGYFCFKLVRMYQPEKKEAYIAARKELTTFAVLTIGLLISTIIVACMCAHSYGKGLKPYVTSSAQKKAADPNSRPYFGEYHGRANSYPSASSYPMHNEPYNPKQGGGRLAATRMEID</sequence>
<protein>
    <submittedName>
        <fullName evidence="4">Uncharacterized protein</fullName>
    </submittedName>
</protein>
<feature type="region of interest" description="Disordered" evidence="1">
    <location>
        <begin position="346"/>
        <end position="366"/>
    </location>
</feature>
<feature type="transmembrane region" description="Helical" evidence="2">
    <location>
        <begin position="278"/>
        <end position="298"/>
    </location>
</feature>
<feature type="transmembrane region" description="Helical" evidence="2">
    <location>
        <begin position="130"/>
        <end position="153"/>
    </location>
</feature>
<dbReference type="InterPro" id="IPR040410">
    <property type="entry name" value="UPF0658_Golgi"/>
</dbReference>
<feature type="chain" id="PRO_5047246288" evidence="3">
    <location>
        <begin position="22"/>
        <end position="366"/>
    </location>
</feature>
<evidence type="ECO:0000313" key="5">
    <source>
        <dbReference type="Proteomes" id="UP001345013"/>
    </source>
</evidence>
<keyword evidence="2" id="KW-0812">Transmembrane</keyword>
<keyword evidence="3" id="KW-0732">Signal</keyword>
<evidence type="ECO:0000256" key="2">
    <source>
        <dbReference type="SAM" id="Phobius"/>
    </source>
</evidence>
<proteinExistence type="predicted"/>
<feature type="signal peptide" evidence="3">
    <location>
        <begin position="1"/>
        <end position="21"/>
    </location>
</feature>
<evidence type="ECO:0000256" key="1">
    <source>
        <dbReference type="SAM" id="MobiDB-lite"/>
    </source>
</evidence>
<feature type="transmembrane region" description="Helical" evidence="2">
    <location>
        <begin position="174"/>
        <end position="199"/>
    </location>
</feature>
<feature type="transmembrane region" description="Helical" evidence="2">
    <location>
        <begin position="53"/>
        <end position="73"/>
    </location>
</feature>
<feature type="transmembrane region" description="Helical" evidence="2">
    <location>
        <begin position="237"/>
        <end position="258"/>
    </location>
</feature>
<reference evidence="4 5" key="1">
    <citation type="submission" date="2023-08" db="EMBL/GenBank/DDBJ databases">
        <title>Black Yeasts Isolated from many extreme environments.</title>
        <authorList>
            <person name="Coleine C."/>
            <person name="Stajich J.E."/>
            <person name="Selbmann L."/>
        </authorList>
    </citation>
    <scope>NUCLEOTIDE SEQUENCE [LARGE SCALE GENOMIC DNA]</scope>
    <source>
        <strain evidence="4 5">CCFEE 5885</strain>
    </source>
</reference>
<feature type="transmembrane region" description="Helical" evidence="2">
    <location>
        <begin position="9"/>
        <end position="33"/>
    </location>
</feature>
<comment type="caution">
    <text evidence="4">The sequence shown here is derived from an EMBL/GenBank/DDBJ whole genome shotgun (WGS) entry which is preliminary data.</text>
</comment>
<dbReference type="PANTHER" id="PTHR34391:SF1">
    <property type="entry name" value="UPF0658 GOLGI APPARATUS MEMBRANE PROTEIN C1952.10C-RELATED"/>
    <property type="match status" value="1"/>
</dbReference>
<dbReference type="PANTHER" id="PTHR34391">
    <property type="entry name" value="UPF0658 GOLGI APPARATUS MEMBRANE PROTEIN C1952.10C-RELATED"/>
    <property type="match status" value="1"/>
</dbReference>
<gene>
    <name evidence="4" type="ORF">LTR24_004073</name>
</gene>